<name>A0ABP9MVE6_9GAMM</name>
<dbReference type="Pfam" id="PF05164">
    <property type="entry name" value="ZapA"/>
    <property type="match status" value="1"/>
</dbReference>
<evidence type="ECO:0000256" key="8">
    <source>
        <dbReference type="ARBA" id="ARBA00023306"/>
    </source>
</evidence>
<dbReference type="PANTHER" id="PTHR34981:SF1">
    <property type="entry name" value="CELL DIVISION PROTEIN ZAPA"/>
    <property type="match status" value="1"/>
</dbReference>
<evidence type="ECO:0000256" key="3">
    <source>
        <dbReference type="ARBA" id="ARBA00015195"/>
    </source>
</evidence>
<sequence>MELITITVLGIDYKINCPVDKVDSLKRSAVLLDSKLTTMRASGKMSIEQAAIMVGLNLADELLQSEASLKSMRSQWVGQLDSLNDKLGEALSQKA</sequence>
<evidence type="ECO:0000313" key="12">
    <source>
        <dbReference type="EMBL" id="GAA5101147.1"/>
    </source>
</evidence>
<accession>A0ABP9MVE6</accession>
<evidence type="ECO:0000256" key="2">
    <source>
        <dbReference type="ARBA" id="ARBA00010074"/>
    </source>
</evidence>
<keyword evidence="8" id="KW-0131">Cell cycle</keyword>
<gene>
    <name evidence="12" type="ORF">GCM10023338_16630</name>
</gene>
<dbReference type="PANTHER" id="PTHR34981">
    <property type="entry name" value="CELL DIVISION PROTEIN ZAPA"/>
    <property type="match status" value="1"/>
</dbReference>
<evidence type="ECO:0000256" key="7">
    <source>
        <dbReference type="ARBA" id="ARBA00023210"/>
    </source>
</evidence>
<dbReference type="SUPFAM" id="SSF102829">
    <property type="entry name" value="Cell division protein ZapA-like"/>
    <property type="match status" value="1"/>
</dbReference>
<comment type="subcellular location">
    <subcellularLocation>
        <location evidence="1">Cytoplasm</location>
    </subcellularLocation>
</comment>
<dbReference type="EMBL" id="BAABKE010000005">
    <property type="protein sequence ID" value="GAA5101147.1"/>
    <property type="molecule type" value="Genomic_DNA"/>
</dbReference>
<evidence type="ECO:0000256" key="6">
    <source>
        <dbReference type="ARBA" id="ARBA00023054"/>
    </source>
</evidence>
<evidence type="ECO:0000256" key="1">
    <source>
        <dbReference type="ARBA" id="ARBA00004496"/>
    </source>
</evidence>
<keyword evidence="13" id="KW-1185">Reference proteome</keyword>
<evidence type="ECO:0000256" key="5">
    <source>
        <dbReference type="ARBA" id="ARBA00022618"/>
    </source>
</evidence>
<keyword evidence="5" id="KW-0132">Cell division</keyword>
<comment type="caution">
    <text evidence="12">The sequence shown here is derived from an EMBL/GenBank/DDBJ whole genome shotgun (WGS) entry which is preliminary data.</text>
</comment>
<evidence type="ECO:0000256" key="10">
    <source>
        <dbReference type="ARBA" id="ARBA00026068"/>
    </source>
</evidence>
<comment type="similarity">
    <text evidence="2">Belongs to the ZapA family. Type 1 subfamily.</text>
</comment>
<comment type="function">
    <text evidence="9">Activator of cell division through the inhibition of FtsZ GTPase activity, therefore promoting FtsZ assembly into bundles of protofilaments necessary for the formation of the division Z ring. It is recruited early at mid-cell but it is not essential for cell division.</text>
</comment>
<protein>
    <recommendedName>
        <fullName evidence="3">Cell division protein ZapA</fullName>
    </recommendedName>
    <alternativeName>
        <fullName evidence="11">Z ring-associated protein ZapA</fullName>
    </alternativeName>
</protein>
<evidence type="ECO:0000256" key="4">
    <source>
        <dbReference type="ARBA" id="ARBA00022490"/>
    </source>
</evidence>
<evidence type="ECO:0000256" key="11">
    <source>
        <dbReference type="ARBA" id="ARBA00033158"/>
    </source>
</evidence>
<dbReference type="InterPro" id="IPR042233">
    <property type="entry name" value="Cell_div_ZapA_N"/>
</dbReference>
<organism evidence="12 13">
    <name type="scientific">Wohlfahrtiimonas larvae</name>
    <dbReference type="NCBI Taxonomy" id="1157986"/>
    <lineage>
        <taxon>Bacteria</taxon>
        <taxon>Pseudomonadati</taxon>
        <taxon>Pseudomonadota</taxon>
        <taxon>Gammaproteobacteria</taxon>
        <taxon>Cardiobacteriales</taxon>
        <taxon>Ignatzschineriaceae</taxon>
        <taxon>Wohlfahrtiimonas</taxon>
    </lineage>
</organism>
<dbReference type="Gene3D" id="1.20.5.50">
    <property type="match status" value="1"/>
</dbReference>
<dbReference type="InterPro" id="IPR036192">
    <property type="entry name" value="Cell_div_ZapA-like_sf"/>
</dbReference>
<proteinExistence type="inferred from homology"/>
<reference evidence="13" key="1">
    <citation type="journal article" date="2019" name="Int. J. Syst. Evol. Microbiol.">
        <title>The Global Catalogue of Microorganisms (GCM) 10K type strain sequencing project: providing services to taxonomists for standard genome sequencing and annotation.</title>
        <authorList>
            <consortium name="The Broad Institute Genomics Platform"/>
            <consortium name="The Broad Institute Genome Sequencing Center for Infectious Disease"/>
            <person name="Wu L."/>
            <person name="Ma J."/>
        </authorList>
    </citation>
    <scope>NUCLEOTIDE SEQUENCE [LARGE SCALE GENOMIC DNA]</scope>
    <source>
        <strain evidence="13">JCM 18424</strain>
    </source>
</reference>
<dbReference type="Proteomes" id="UP001500631">
    <property type="component" value="Unassembled WGS sequence"/>
</dbReference>
<keyword evidence="4" id="KW-0963">Cytoplasm</keyword>
<dbReference type="Gene3D" id="3.30.160.880">
    <property type="entry name" value="Cell division protein ZapA protomer, N-terminal domain"/>
    <property type="match status" value="1"/>
</dbReference>
<evidence type="ECO:0000256" key="9">
    <source>
        <dbReference type="ARBA" id="ARBA00024910"/>
    </source>
</evidence>
<comment type="subunit">
    <text evidence="10">Homodimer. Interacts with FtsZ.</text>
</comment>
<dbReference type="RefSeq" id="WP_077925767.1">
    <property type="nucleotide sequence ID" value="NZ_BAABKE010000005.1"/>
</dbReference>
<keyword evidence="7" id="KW-0717">Septation</keyword>
<dbReference type="InterPro" id="IPR007838">
    <property type="entry name" value="Cell_div_ZapA-like"/>
</dbReference>
<keyword evidence="6" id="KW-0175">Coiled coil</keyword>
<evidence type="ECO:0000313" key="13">
    <source>
        <dbReference type="Proteomes" id="UP001500631"/>
    </source>
</evidence>